<protein>
    <submittedName>
        <fullName evidence="1">Uncharacterized protein</fullName>
    </submittedName>
</protein>
<keyword evidence="2" id="KW-1185">Reference proteome</keyword>
<proteinExistence type="predicted"/>
<accession>A0ACB9LVH3</accession>
<dbReference type="EMBL" id="CM039436">
    <property type="protein sequence ID" value="KAI4314827.1"/>
    <property type="molecule type" value="Genomic_DNA"/>
</dbReference>
<name>A0ACB9LVH3_BAUVA</name>
<comment type="caution">
    <text evidence="1">The sequence shown here is derived from an EMBL/GenBank/DDBJ whole genome shotgun (WGS) entry which is preliminary data.</text>
</comment>
<gene>
    <name evidence="1" type="ORF">L6164_027695</name>
</gene>
<evidence type="ECO:0000313" key="1">
    <source>
        <dbReference type="EMBL" id="KAI4314827.1"/>
    </source>
</evidence>
<dbReference type="Proteomes" id="UP000828941">
    <property type="component" value="Chromosome 11"/>
</dbReference>
<reference evidence="1 2" key="1">
    <citation type="journal article" date="2022" name="DNA Res.">
        <title>Chromosomal-level genome assembly of the orchid tree Bauhinia variegata (Leguminosae; Cercidoideae) supports the allotetraploid origin hypothesis of Bauhinia.</title>
        <authorList>
            <person name="Zhong Y."/>
            <person name="Chen Y."/>
            <person name="Zheng D."/>
            <person name="Pang J."/>
            <person name="Liu Y."/>
            <person name="Luo S."/>
            <person name="Meng S."/>
            <person name="Qian L."/>
            <person name="Wei D."/>
            <person name="Dai S."/>
            <person name="Zhou R."/>
        </authorList>
    </citation>
    <scope>NUCLEOTIDE SEQUENCE [LARGE SCALE GENOMIC DNA]</scope>
    <source>
        <strain evidence="1">BV-YZ2020</strain>
    </source>
</reference>
<organism evidence="1 2">
    <name type="scientific">Bauhinia variegata</name>
    <name type="common">Purple orchid tree</name>
    <name type="synonym">Phanera variegata</name>
    <dbReference type="NCBI Taxonomy" id="167791"/>
    <lineage>
        <taxon>Eukaryota</taxon>
        <taxon>Viridiplantae</taxon>
        <taxon>Streptophyta</taxon>
        <taxon>Embryophyta</taxon>
        <taxon>Tracheophyta</taxon>
        <taxon>Spermatophyta</taxon>
        <taxon>Magnoliopsida</taxon>
        <taxon>eudicotyledons</taxon>
        <taxon>Gunneridae</taxon>
        <taxon>Pentapetalae</taxon>
        <taxon>rosids</taxon>
        <taxon>fabids</taxon>
        <taxon>Fabales</taxon>
        <taxon>Fabaceae</taxon>
        <taxon>Cercidoideae</taxon>
        <taxon>Cercideae</taxon>
        <taxon>Bauhiniinae</taxon>
        <taxon>Bauhinia</taxon>
    </lineage>
</organism>
<evidence type="ECO:0000313" key="2">
    <source>
        <dbReference type="Proteomes" id="UP000828941"/>
    </source>
</evidence>
<sequence length="122" mass="13752">MFRSASTRAGPFRYERLGKETAAIPLIEGLKRSASVSASANARTFGSSRKPALGSISNSAETLQRNPTEKSRKEKTHPLFGFMDFRGKKKTTSKPEFSRYLEYLKEGGTWDFNSNMPVIYYK</sequence>